<evidence type="ECO:0000313" key="3">
    <source>
        <dbReference type="WBParaSite" id="Csp11.Scaffold612.g5926.t1"/>
    </source>
</evidence>
<protein>
    <submittedName>
        <fullName evidence="3">FBA_2 domain-containing protein</fullName>
    </submittedName>
</protein>
<organism evidence="2 3">
    <name type="scientific">Caenorhabditis tropicalis</name>
    <dbReference type="NCBI Taxonomy" id="1561998"/>
    <lineage>
        <taxon>Eukaryota</taxon>
        <taxon>Metazoa</taxon>
        <taxon>Ecdysozoa</taxon>
        <taxon>Nematoda</taxon>
        <taxon>Chromadorea</taxon>
        <taxon>Rhabditida</taxon>
        <taxon>Rhabditina</taxon>
        <taxon>Rhabditomorpha</taxon>
        <taxon>Rhabditoidea</taxon>
        <taxon>Rhabditidae</taxon>
        <taxon>Peloderinae</taxon>
        <taxon>Caenorhabditis</taxon>
    </lineage>
</organism>
<dbReference type="WBParaSite" id="Csp11.Scaffold612.g5926.t1">
    <property type="protein sequence ID" value="Csp11.Scaffold612.g5926.t1"/>
    <property type="gene ID" value="Csp11.Scaffold612.g5926"/>
</dbReference>
<proteinExistence type="predicted"/>
<keyword evidence="2" id="KW-1185">Reference proteome</keyword>
<accession>A0A1I7THA9</accession>
<sequence length="256" mass="29610">MIKLKLPCYSLDFFISDSLTLTIALNENHRLLIELTDIPELTGIFVGDEEWEYTWLIPEQSIKEVLDHFTRLFCKKQIDSLQVFCDTNEFELSLVKEELKGVQFRALLIMCPSNDEDIKAAMDILPYPGVLVLVDEQATKKEIDRKLAIQNFDSLDAWCPLDELLMINSPRIQINASHWKNKDLNRFLKLWIRGAMKNLLYITMTHKDGWNLKAVLEGIIVQESDFLWGNLDIQREDGVVGVVVLDQLPNIIKLYA</sequence>
<dbReference type="AlphaFoldDB" id="A0A1I7THA9"/>
<dbReference type="PANTHER" id="PTHR22899">
    <property type="entry name" value="CYCLIN-RELATED F-BOX FAMILY"/>
    <property type="match status" value="1"/>
</dbReference>
<dbReference type="InterPro" id="IPR012885">
    <property type="entry name" value="F-box_Sdz-33"/>
</dbReference>
<dbReference type="Pfam" id="PF07735">
    <property type="entry name" value="FBA_2"/>
    <property type="match status" value="1"/>
</dbReference>
<dbReference type="Proteomes" id="UP000095282">
    <property type="component" value="Unplaced"/>
</dbReference>
<dbReference type="PANTHER" id="PTHR22899:SF0">
    <property type="entry name" value="F-BOX ASSOCIATED DOMAIN-CONTAINING PROTEIN-RELATED"/>
    <property type="match status" value="1"/>
</dbReference>
<evidence type="ECO:0000313" key="2">
    <source>
        <dbReference type="Proteomes" id="UP000095282"/>
    </source>
</evidence>
<dbReference type="InterPro" id="IPR053222">
    <property type="entry name" value="Zygotic_Embryogenesis-Asso"/>
</dbReference>
<feature type="domain" description="Sdz-33 F-box" evidence="1">
    <location>
        <begin position="146"/>
        <end position="203"/>
    </location>
</feature>
<evidence type="ECO:0000259" key="1">
    <source>
        <dbReference type="Pfam" id="PF07735"/>
    </source>
</evidence>
<reference evidence="3" key="1">
    <citation type="submission" date="2016-11" db="UniProtKB">
        <authorList>
            <consortium name="WormBaseParasite"/>
        </authorList>
    </citation>
    <scope>IDENTIFICATION</scope>
</reference>
<name>A0A1I7THA9_9PELO</name>